<dbReference type="GO" id="GO:0005576">
    <property type="term" value="C:extracellular region"/>
    <property type="evidence" value="ECO:0007669"/>
    <property type="project" value="InterPro"/>
</dbReference>
<evidence type="ECO:0000256" key="2">
    <source>
        <dbReference type="ARBA" id="ARBA00022801"/>
    </source>
</evidence>
<gene>
    <name evidence="5" type="ORF">VSA01S_29350</name>
</gene>
<evidence type="ECO:0000313" key="6">
    <source>
        <dbReference type="Proteomes" id="UP000321922"/>
    </source>
</evidence>
<dbReference type="InterPro" id="IPR036691">
    <property type="entry name" value="Endo/exonu/phosph_ase_sf"/>
</dbReference>
<dbReference type="EMBL" id="BJXJ01000033">
    <property type="protein sequence ID" value="GEM76823.1"/>
    <property type="molecule type" value="Genomic_DNA"/>
</dbReference>
<proteinExistence type="predicted"/>
<dbReference type="OrthoDB" id="338539at2"/>
<evidence type="ECO:0000259" key="4">
    <source>
        <dbReference type="Pfam" id="PF03372"/>
    </source>
</evidence>
<accession>A0A511QHP6</accession>
<dbReference type="PANTHER" id="PTHR16320:SF23">
    <property type="entry name" value="SPHINGOMYELINASE C 1"/>
    <property type="match status" value="1"/>
</dbReference>
<sequence>MIKKILLPLLVSIPQVSFAEYNIHLINNTGKILTFDGGVDSLISGCRVPDSGEYQAEEGEIAPFESKKIFENDFNYWSSNEKYCYYTMITDPESKDQMKLYWEVISKSLVKAEFTKAGFKVKNSGDNAVFFESKPETSSTENNVVLYKEDNITFSNDEDRFSVYSVVVDDTSELMQKIDDVYFVIESESSAKKFNRESSGNTLTSLSYNVKVWPPYSGVVEAAGGIYDNKYQERSKLIGDLSNGYDIVAYQEFFDRCERLRMIEDMKASGEYPYSVDAIGSGRPCDYKVNLSGSEVLSSGVLLLSHWPIVESEQREFSQSSGTDAMARKGITYAKVDKNGSIFHVFATHTQAGQGEDERNIRKAQFTELVNYINEKAKSATDRVIVLGDLNVDLMACQTSGNCDEFNNTVGRISHSESINWSNNDIIPFSLDGSKNTMMSGDETSKKKYLDYILYHKDFSLPSSAENRLRIMRGLNSEKMYSDKSDSLKNTIGRIDLSDHFAIESKAVFN</sequence>
<keyword evidence="6" id="KW-1185">Reference proteome</keyword>
<dbReference type="InterPro" id="IPR038772">
    <property type="entry name" value="Sph/SMPD2-like"/>
</dbReference>
<dbReference type="InterPro" id="IPR005135">
    <property type="entry name" value="Endo/exonuclease/phosphatase"/>
</dbReference>
<evidence type="ECO:0000256" key="1">
    <source>
        <dbReference type="ARBA" id="ARBA00022729"/>
    </source>
</evidence>
<evidence type="ECO:0000313" key="5">
    <source>
        <dbReference type="EMBL" id="GEM76823.1"/>
    </source>
</evidence>
<evidence type="ECO:0000256" key="3">
    <source>
        <dbReference type="SAM" id="SignalP"/>
    </source>
</evidence>
<dbReference type="InterPro" id="IPR017766">
    <property type="entry name" value="Sphingomyelinase/PLipase_C"/>
</dbReference>
<dbReference type="Proteomes" id="UP000321922">
    <property type="component" value="Unassembled WGS sequence"/>
</dbReference>
<name>A0A511QHP6_9VIBR</name>
<keyword evidence="1 3" id="KW-0732">Signal</keyword>
<feature type="signal peptide" evidence="3">
    <location>
        <begin position="1"/>
        <end position="19"/>
    </location>
</feature>
<keyword evidence="2" id="KW-0378">Hydrolase</keyword>
<dbReference type="CDD" id="cd09078">
    <property type="entry name" value="nSMase"/>
    <property type="match status" value="1"/>
</dbReference>
<protein>
    <submittedName>
        <fullName evidence="5">Phospholipase C</fullName>
    </submittedName>
</protein>
<organism evidence="5 6">
    <name type="scientific">Vibrio sagamiensis NBRC 104589</name>
    <dbReference type="NCBI Taxonomy" id="1219064"/>
    <lineage>
        <taxon>Bacteria</taxon>
        <taxon>Pseudomonadati</taxon>
        <taxon>Pseudomonadota</taxon>
        <taxon>Gammaproteobacteria</taxon>
        <taxon>Vibrionales</taxon>
        <taxon>Vibrionaceae</taxon>
        <taxon>Vibrio</taxon>
    </lineage>
</organism>
<feature type="chain" id="PRO_5021719315" evidence="3">
    <location>
        <begin position="20"/>
        <end position="510"/>
    </location>
</feature>
<dbReference type="RefSeq" id="WP_039981947.1">
    <property type="nucleotide sequence ID" value="NZ_BAOJ01000086.1"/>
</dbReference>
<comment type="caution">
    <text evidence="5">The sequence shown here is derived from an EMBL/GenBank/DDBJ whole genome shotgun (WGS) entry which is preliminary data.</text>
</comment>
<feature type="domain" description="Endonuclease/exonuclease/phosphatase" evidence="4">
    <location>
        <begin position="238"/>
        <end position="499"/>
    </location>
</feature>
<dbReference type="AlphaFoldDB" id="A0A511QHP6"/>
<reference evidence="5 6" key="1">
    <citation type="submission" date="2019-07" db="EMBL/GenBank/DDBJ databases">
        <title>Whole genome shotgun sequence of Vibrio sagamiensis NBRC 104589.</title>
        <authorList>
            <person name="Hosoyama A."/>
            <person name="Uohara A."/>
            <person name="Ohji S."/>
            <person name="Ichikawa N."/>
        </authorList>
    </citation>
    <scope>NUCLEOTIDE SEQUENCE [LARGE SCALE GENOMIC DNA]</scope>
    <source>
        <strain evidence="5 6">NBRC 104589</strain>
    </source>
</reference>
<dbReference type="SUPFAM" id="SSF56219">
    <property type="entry name" value="DNase I-like"/>
    <property type="match status" value="1"/>
</dbReference>
<dbReference type="GO" id="GO:0004767">
    <property type="term" value="F:sphingomyelin phosphodiesterase activity"/>
    <property type="evidence" value="ECO:0007669"/>
    <property type="project" value="InterPro"/>
</dbReference>
<dbReference type="PANTHER" id="PTHR16320">
    <property type="entry name" value="SPHINGOMYELINASE FAMILY MEMBER"/>
    <property type="match status" value="1"/>
</dbReference>
<dbReference type="Gene3D" id="3.60.10.10">
    <property type="entry name" value="Endonuclease/exonuclease/phosphatase"/>
    <property type="match status" value="1"/>
</dbReference>
<dbReference type="Pfam" id="PF03372">
    <property type="entry name" value="Exo_endo_phos"/>
    <property type="match status" value="1"/>
</dbReference>